<dbReference type="Gene3D" id="3.30.70.330">
    <property type="match status" value="1"/>
</dbReference>
<dbReference type="SUPFAM" id="SSF54928">
    <property type="entry name" value="RNA-binding domain, RBD"/>
    <property type="match status" value="1"/>
</dbReference>
<dbReference type="InterPro" id="IPR001623">
    <property type="entry name" value="DnaJ_domain"/>
</dbReference>
<dbReference type="AlphaFoldDB" id="A0ABD3GGM8"/>
<dbReference type="EMBL" id="JBJQOH010000007">
    <property type="protein sequence ID" value="KAL3678318.1"/>
    <property type="molecule type" value="Genomic_DNA"/>
</dbReference>
<comment type="caution">
    <text evidence="4">The sequence shown here is derived from an EMBL/GenBank/DDBJ whole genome shotgun (WGS) entry which is preliminary data.</text>
</comment>
<feature type="domain" description="J" evidence="3">
    <location>
        <begin position="7"/>
        <end position="76"/>
    </location>
</feature>
<feature type="compositionally biased region" description="Low complexity" evidence="2">
    <location>
        <begin position="140"/>
        <end position="150"/>
    </location>
</feature>
<dbReference type="InterPro" id="IPR012677">
    <property type="entry name" value="Nucleotide-bd_a/b_plait_sf"/>
</dbReference>
<feature type="compositionally biased region" description="Low complexity" evidence="2">
    <location>
        <begin position="158"/>
        <end position="169"/>
    </location>
</feature>
<organism evidence="4 5">
    <name type="scientific">Riccia sorocarpa</name>
    <dbReference type="NCBI Taxonomy" id="122646"/>
    <lineage>
        <taxon>Eukaryota</taxon>
        <taxon>Viridiplantae</taxon>
        <taxon>Streptophyta</taxon>
        <taxon>Embryophyta</taxon>
        <taxon>Marchantiophyta</taxon>
        <taxon>Marchantiopsida</taxon>
        <taxon>Marchantiidae</taxon>
        <taxon>Marchantiales</taxon>
        <taxon>Ricciaceae</taxon>
        <taxon>Riccia</taxon>
    </lineage>
</organism>
<proteinExistence type="predicted"/>
<accession>A0ABD3GGM8</accession>
<dbReference type="SMART" id="SM00271">
    <property type="entry name" value="DnaJ"/>
    <property type="match status" value="1"/>
</dbReference>
<dbReference type="InterPro" id="IPR034254">
    <property type="entry name" value="DNAJC17_RRM"/>
</dbReference>
<feature type="region of interest" description="Disordered" evidence="2">
    <location>
        <begin position="135"/>
        <end position="174"/>
    </location>
</feature>
<dbReference type="Gene3D" id="1.10.287.110">
    <property type="entry name" value="DnaJ domain"/>
    <property type="match status" value="1"/>
</dbReference>
<dbReference type="Pfam" id="PF00226">
    <property type="entry name" value="DnaJ"/>
    <property type="match status" value="1"/>
</dbReference>
<dbReference type="PROSITE" id="PS00636">
    <property type="entry name" value="DNAJ_1"/>
    <property type="match status" value="1"/>
</dbReference>
<dbReference type="CDD" id="cd12429">
    <property type="entry name" value="RRM_DNAJC17"/>
    <property type="match status" value="1"/>
</dbReference>
<dbReference type="PANTHER" id="PTHR45098:SF1">
    <property type="entry name" value="DNAJ DOMAIN CONTAINING PROTEIN, EXPRESSED"/>
    <property type="match status" value="1"/>
</dbReference>
<dbReference type="SUPFAM" id="SSF46565">
    <property type="entry name" value="Chaperone J-domain"/>
    <property type="match status" value="1"/>
</dbReference>
<sequence length="343" mass="38038">MAMELEDFYLVLGIENGGPEIGQLEVRKAYRTRALLCHPDKRRKDAAAAALEFDKLQKAYEVLGDEKARKAYDELWKLRRDRIEKEKQLSHKRQKMMQDLRDRERAFETQSRERREEEEVAKRLKAEIARIRAMQSKKQSPFGGNFSFGSFEKENLSQPQTTPATPAQTSEMEKTLKASWSCEVGGGGGYTAVRLTEIFQEFGTVEDVVIRQSKSKRKGSALVVMGSKEAAAAATGIPCGDPSNPLLVVPAVPITKSFTEPGMARMTPSQPAAGTTTFGSGFHSFENDILDKMKKVLHCPFLHVSDVVLQIICIKLCGGTCTNNQRNARSGCEDGLDVRTSGG</sequence>
<dbReference type="PANTHER" id="PTHR45098">
    <property type="entry name" value="DNAJ DOMAIN CONTAINING PROTEIN, EXPRESSED"/>
    <property type="match status" value="1"/>
</dbReference>
<gene>
    <name evidence="4" type="ORF">R1sor_021274</name>
</gene>
<evidence type="ECO:0000259" key="3">
    <source>
        <dbReference type="PROSITE" id="PS50076"/>
    </source>
</evidence>
<dbReference type="CDD" id="cd06257">
    <property type="entry name" value="DnaJ"/>
    <property type="match status" value="1"/>
</dbReference>
<dbReference type="InterPro" id="IPR036869">
    <property type="entry name" value="J_dom_sf"/>
</dbReference>
<evidence type="ECO:0000256" key="2">
    <source>
        <dbReference type="SAM" id="MobiDB-lite"/>
    </source>
</evidence>
<evidence type="ECO:0000313" key="4">
    <source>
        <dbReference type="EMBL" id="KAL3678318.1"/>
    </source>
</evidence>
<protein>
    <recommendedName>
        <fullName evidence="3">J domain-containing protein</fullName>
    </recommendedName>
</protein>
<dbReference type="PROSITE" id="PS50076">
    <property type="entry name" value="DNAJ_2"/>
    <property type="match status" value="1"/>
</dbReference>
<name>A0ABD3GGM8_9MARC</name>
<keyword evidence="1" id="KW-0175">Coiled coil</keyword>
<dbReference type="InterPro" id="IPR035979">
    <property type="entry name" value="RBD_domain_sf"/>
</dbReference>
<keyword evidence="5" id="KW-1185">Reference proteome</keyword>
<reference evidence="4 5" key="1">
    <citation type="submission" date="2024-09" db="EMBL/GenBank/DDBJ databases">
        <title>Chromosome-scale assembly of Riccia sorocarpa.</title>
        <authorList>
            <person name="Paukszto L."/>
        </authorList>
    </citation>
    <scope>NUCLEOTIDE SEQUENCE [LARGE SCALE GENOMIC DNA]</scope>
    <source>
        <strain evidence="4">LP-2024</strain>
        <tissue evidence="4">Aerial parts of the thallus</tissue>
    </source>
</reference>
<feature type="coiled-coil region" evidence="1">
    <location>
        <begin position="107"/>
        <end position="134"/>
    </location>
</feature>
<dbReference type="InterPro" id="IPR018253">
    <property type="entry name" value="DnaJ_domain_CS"/>
</dbReference>
<evidence type="ECO:0000256" key="1">
    <source>
        <dbReference type="SAM" id="Coils"/>
    </source>
</evidence>
<evidence type="ECO:0000313" key="5">
    <source>
        <dbReference type="Proteomes" id="UP001633002"/>
    </source>
</evidence>
<dbReference type="Proteomes" id="UP001633002">
    <property type="component" value="Unassembled WGS sequence"/>
</dbReference>